<dbReference type="AlphaFoldDB" id="A0A3B1A6L4"/>
<accession>A0A3B1A6L4</accession>
<proteinExistence type="predicted"/>
<evidence type="ECO:0008006" key="2">
    <source>
        <dbReference type="Google" id="ProtNLM"/>
    </source>
</evidence>
<reference evidence="1" key="1">
    <citation type="submission" date="2018-06" db="EMBL/GenBank/DDBJ databases">
        <authorList>
            <person name="Zhirakovskaya E."/>
        </authorList>
    </citation>
    <scope>NUCLEOTIDE SEQUENCE</scope>
</reference>
<protein>
    <recommendedName>
        <fullName evidence="2">Type IV pilus biogenesis protein PilP</fullName>
    </recommendedName>
</protein>
<organism evidence="1">
    <name type="scientific">hydrothermal vent metagenome</name>
    <dbReference type="NCBI Taxonomy" id="652676"/>
    <lineage>
        <taxon>unclassified sequences</taxon>
        <taxon>metagenomes</taxon>
        <taxon>ecological metagenomes</taxon>
    </lineage>
</organism>
<evidence type="ECO:0000313" key="1">
    <source>
        <dbReference type="EMBL" id="VAW88546.1"/>
    </source>
</evidence>
<dbReference type="Gene3D" id="2.30.30.830">
    <property type="match status" value="1"/>
</dbReference>
<gene>
    <name evidence="1" type="ORF">MNBD_GAMMA16-1594</name>
</gene>
<dbReference type="InterPro" id="IPR007446">
    <property type="entry name" value="PilP"/>
</dbReference>
<sequence length="182" mass="20538">MQIIMDKKIKKYLYSFVLLGLAACSSPDFTDLTAYIEDTRNAQKGRIDPLPQFKPFGLYEYSAGKHRDPFTTWVDASESRDTVRQASKGPQPNFNRRKELLEKFPLDALRMVGILSRNEGQWAIVKAPDGMVYRVQEGNYMGQNHGKITLLKEEGISLTELLPDGLGGWQERAAALRLEDGA</sequence>
<dbReference type="PROSITE" id="PS51257">
    <property type="entry name" value="PROKAR_LIPOPROTEIN"/>
    <property type="match status" value="1"/>
</dbReference>
<dbReference type="Pfam" id="PF04351">
    <property type="entry name" value="PilP"/>
    <property type="match status" value="1"/>
</dbReference>
<dbReference type="PIRSF" id="PIRSF016481">
    <property type="entry name" value="Pilus_assembly_PilP"/>
    <property type="match status" value="1"/>
</dbReference>
<name>A0A3B1A6L4_9ZZZZ</name>
<dbReference type="EMBL" id="UOFO01000148">
    <property type="protein sequence ID" value="VAW88546.1"/>
    <property type="molecule type" value="Genomic_DNA"/>
</dbReference>